<dbReference type="Pfam" id="PF13404">
    <property type="entry name" value="HTH_AsnC-type"/>
    <property type="match status" value="1"/>
</dbReference>
<dbReference type="InterPro" id="IPR056526">
    <property type="entry name" value="TRASH_HVO_1752"/>
</dbReference>
<evidence type="ECO:0000256" key="3">
    <source>
        <dbReference type="ARBA" id="ARBA00023163"/>
    </source>
</evidence>
<evidence type="ECO:0000313" key="6">
    <source>
        <dbReference type="Proteomes" id="UP001057580"/>
    </source>
</evidence>
<dbReference type="RefSeq" id="WP_260643487.1">
    <property type="nucleotide sequence ID" value="NZ_CP104003.1"/>
</dbReference>
<dbReference type="GO" id="GO:0043200">
    <property type="term" value="P:response to amino acid"/>
    <property type="evidence" value="ECO:0007669"/>
    <property type="project" value="TreeGrafter"/>
</dbReference>
<dbReference type="InterPro" id="IPR011991">
    <property type="entry name" value="ArsR-like_HTH"/>
</dbReference>
<dbReference type="KEGG" id="ssai:N0B31_08765"/>
<dbReference type="EMBL" id="CP104003">
    <property type="protein sequence ID" value="UWM56373.1"/>
    <property type="molecule type" value="Genomic_DNA"/>
</dbReference>
<keyword evidence="6" id="KW-1185">Reference proteome</keyword>
<proteinExistence type="predicted"/>
<sequence>MRELDATDREILSLLLEDGRRPWADIAEHVDLSAPAVADRVERLREVGVVRGFSVDLDRSRLREGVEVLVELTTEPGETERVRAATSGLDGVEHVFTTAGGGVVLTGTFPADVDAHLASEVPMDAVREYEVRLLTDVAWHPSLGEAKLGLPCAECENTVTSEGVTATLGGETYAFCCSSCKSQFEERYERLAEGA</sequence>
<dbReference type="InterPro" id="IPR019888">
    <property type="entry name" value="Tscrpt_reg_AsnC-like"/>
</dbReference>
<dbReference type="GO" id="GO:0005829">
    <property type="term" value="C:cytosol"/>
    <property type="evidence" value="ECO:0007669"/>
    <property type="project" value="TreeGrafter"/>
</dbReference>
<evidence type="ECO:0000313" key="5">
    <source>
        <dbReference type="EMBL" id="UWM56373.1"/>
    </source>
</evidence>
<dbReference type="PANTHER" id="PTHR30154">
    <property type="entry name" value="LEUCINE-RESPONSIVE REGULATORY PROTEIN"/>
    <property type="match status" value="1"/>
</dbReference>
<dbReference type="InterPro" id="IPR000485">
    <property type="entry name" value="AsnC-type_HTH_dom"/>
</dbReference>
<protein>
    <submittedName>
        <fullName evidence="5">AsnC family transcriptional regulator</fullName>
    </submittedName>
</protein>
<keyword evidence="3" id="KW-0804">Transcription</keyword>
<evidence type="ECO:0000259" key="4">
    <source>
        <dbReference type="PROSITE" id="PS50956"/>
    </source>
</evidence>
<keyword evidence="1" id="KW-0805">Transcription regulation</keyword>
<evidence type="ECO:0000256" key="1">
    <source>
        <dbReference type="ARBA" id="ARBA00023015"/>
    </source>
</evidence>
<dbReference type="InterPro" id="IPR036390">
    <property type="entry name" value="WH_DNA-bd_sf"/>
</dbReference>
<feature type="domain" description="HTH asnC-type" evidence="4">
    <location>
        <begin position="4"/>
        <end position="67"/>
    </location>
</feature>
<dbReference type="SUPFAM" id="SSF46785">
    <property type="entry name" value="Winged helix' DNA-binding domain"/>
    <property type="match status" value="1"/>
</dbReference>
<gene>
    <name evidence="5" type="ORF">N0B31_08765</name>
</gene>
<organism evidence="5 6">
    <name type="scientific">Salinirubellus salinus</name>
    <dbReference type="NCBI Taxonomy" id="1364945"/>
    <lineage>
        <taxon>Archaea</taxon>
        <taxon>Methanobacteriati</taxon>
        <taxon>Methanobacteriota</taxon>
        <taxon>Stenosarchaea group</taxon>
        <taxon>Halobacteria</taxon>
        <taxon>Halobacteriales</taxon>
        <taxon>Natronomonadaceae</taxon>
        <taxon>Salinirubellus</taxon>
    </lineage>
</organism>
<dbReference type="InterPro" id="IPR036388">
    <property type="entry name" value="WH-like_DNA-bd_sf"/>
</dbReference>
<dbReference type="GO" id="GO:0043565">
    <property type="term" value="F:sequence-specific DNA binding"/>
    <property type="evidence" value="ECO:0007669"/>
    <property type="project" value="InterPro"/>
</dbReference>
<dbReference type="GeneID" id="74942509"/>
<dbReference type="Proteomes" id="UP001057580">
    <property type="component" value="Chromosome"/>
</dbReference>
<dbReference type="PANTHER" id="PTHR30154:SF34">
    <property type="entry name" value="TRANSCRIPTIONAL REGULATOR AZLB"/>
    <property type="match status" value="1"/>
</dbReference>
<dbReference type="SMART" id="SM00344">
    <property type="entry name" value="HTH_ASNC"/>
    <property type="match status" value="1"/>
</dbReference>
<keyword evidence="2" id="KW-0238">DNA-binding</keyword>
<reference evidence="5" key="1">
    <citation type="submission" date="2022-09" db="EMBL/GenBank/DDBJ databases">
        <title>Diverse halophilic archaea isolated from saline environments.</title>
        <authorList>
            <person name="Cui H.-L."/>
        </authorList>
    </citation>
    <scope>NUCLEOTIDE SEQUENCE</scope>
    <source>
        <strain evidence="5">ZS-35-S2</strain>
    </source>
</reference>
<dbReference type="CDD" id="cd00090">
    <property type="entry name" value="HTH_ARSR"/>
    <property type="match status" value="1"/>
</dbReference>
<dbReference type="Pfam" id="PF24273">
    <property type="entry name" value="TRASH_HVO_1752_C"/>
    <property type="match status" value="1"/>
</dbReference>
<dbReference type="InterPro" id="IPR011017">
    <property type="entry name" value="TRASH_dom"/>
</dbReference>
<dbReference type="PRINTS" id="PR00033">
    <property type="entry name" value="HTHASNC"/>
</dbReference>
<dbReference type="PROSITE" id="PS50956">
    <property type="entry name" value="HTH_ASNC_2"/>
    <property type="match status" value="1"/>
</dbReference>
<dbReference type="Gene3D" id="1.10.10.10">
    <property type="entry name" value="Winged helix-like DNA-binding domain superfamily/Winged helix DNA-binding domain"/>
    <property type="match status" value="1"/>
</dbReference>
<name>A0A9E7UCK9_9EURY</name>
<dbReference type="SMART" id="SM00746">
    <property type="entry name" value="TRASH"/>
    <property type="match status" value="1"/>
</dbReference>
<dbReference type="AlphaFoldDB" id="A0A9E7UCK9"/>
<accession>A0A9E7UCK9</accession>
<evidence type="ECO:0000256" key="2">
    <source>
        <dbReference type="ARBA" id="ARBA00023125"/>
    </source>
</evidence>